<accession>A0AAD8NX83</accession>
<name>A0AAD8NX83_TARER</name>
<comment type="caution">
    <text evidence="2">The sequence shown here is derived from an EMBL/GenBank/DDBJ whole genome shotgun (WGS) entry which is preliminary data.</text>
</comment>
<feature type="compositionally biased region" description="Basic and acidic residues" evidence="1">
    <location>
        <begin position="101"/>
        <end position="111"/>
    </location>
</feature>
<sequence>MIVAQVTESKDEVKRIEDQNKALVVSVKDGYDWIAYAELFTSNLMTNLALVAEVVDEDWSKGNDPKSTDAEEEDDEYDLSDKSDPISEIEAEEMNQGHDTNVSEKGNKDEEVALMAQS</sequence>
<keyword evidence="3" id="KW-1185">Reference proteome</keyword>
<organism evidence="2 3">
    <name type="scientific">Tagetes erecta</name>
    <name type="common">African marigold</name>
    <dbReference type="NCBI Taxonomy" id="13708"/>
    <lineage>
        <taxon>Eukaryota</taxon>
        <taxon>Viridiplantae</taxon>
        <taxon>Streptophyta</taxon>
        <taxon>Embryophyta</taxon>
        <taxon>Tracheophyta</taxon>
        <taxon>Spermatophyta</taxon>
        <taxon>Magnoliopsida</taxon>
        <taxon>eudicotyledons</taxon>
        <taxon>Gunneridae</taxon>
        <taxon>Pentapetalae</taxon>
        <taxon>asterids</taxon>
        <taxon>campanulids</taxon>
        <taxon>Asterales</taxon>
        <taxon>Asteraceae</taxon>
        <taxon>Asteroideae</taxon>
        <taxon>Heliantheae alliance</taxon>
        <taxon>Tageteae</taxon>
        <taxon>Tagetes</taxon>
    </lineage>
</organism>
<reference evidence="2" key="1">
    <citation type="journal article" date="2023" name="bioRxiv">
        <title>Improved chromosome-level genome assembly for marigold (Tagetes erecta).</title>
        <authorList>
            <person name="Jiang F."/>
            <person name="Yuan L."/>
            <person name="Wang S."/>
            <person name="Wang H."/>
            <person name="Xu D."/>
            <person name="Wang A."/>
            <person name="Fan W."/>
        </authorList>
    </citation>
    <scope>NUCLEOTIDE SEQUENCE</scope>
    <source>
        <strain evidence="2">WSJ</strain>
        <tissue evidence="2">Leaf</tissue>
    </source>
</reference>
<feature type="region of interest" description="Disordered" evidence="1">
    <location>
        <begin position="55"/>
        <end position="118"/>
    </location>
</feature>
<gene>
    <name evidence="2" type="ORF">QVD17_19444</name>
</gene>
<evidence type="ECO:0000313" key="3">
    <source>
        <dbReference type="Proteomes" id="UP001229421"/>
    </source>
</evidence>
<evidence type="ECO:0000313" key="2">
    <source>
        <dbReference type="EMBL" id="KAK1424129.1"/>
    </source>
</evidence>
<dbReference type="AlphaFoldDB" id="A0AAD8NX83"/>
<proteinExistence type="predicted"/>
<feature type="compositionally biased region" description="Basic and acidic residues" evidence="1">
    <location>
        <begin position="58"/>
        <end position="69"/>
    </location>
</feature>
<protein>
    <submittedName>
        <fullName evidence="2">Uncharacterized protein</fullName>
    </submittedName>
</protein>
<dbReference type="Proteomes" id="UP001229421">
    <property type="component" value="Unassembled WGS sequence"/>
</dbReference>
<evidence type="ECO:0000256" key="1">
    <source>
        <dbReference type="SAM" id="MobiDB-lite"/>
    </source>
</evidence>
<dbReference type="EMBL" id="JAUHHV010000005">
    <property type="protein sequence ID" value="KAK1424129.1"/>
    <property type="molecule type" value="Genomic_DNA"/>
</dbReference>